<evidence type="ECO:0000256" key="1">
    <source>
        <dbReference type="ARBA" id="ARBA00004406"/>
    </source>
</evidence>
<feature type="domain" description="Golgin subfamily A member 7/ERF4" evidence="8">
    <location>
        <begin position="281"/>
        <end position="393"/>
    </location>
</feature>
<feature type="compositionally biased region" description="Low complexity" evidence="7">
    <location>
        <begin position="71"/>
        <end position="81"/>
    </location>
</feature>
<feature type="compositionally biased region" description="Polar residues" evidence="7">
    <location>
        <begin position="51"/>
        <end position="70"/>
    </location>
</feature>
<evidence type="ECO:0000256" key="4">
    <source>
        <dbReference type="ARBA" id="ARBA00018463"/>
    </source>
</evidence>
<feature type="compositionally biased region" description="Polar residues" evidence="7">
    <location>
        <begin position="82"/>
        <end position="91"/>
    </location>
</feature>
<organism evidence="9 10">
    <name type="scientific">Ephemerocybe angulata</name>
    <dbReference type="NCBI Taxonomy" id="980116"/>
    <lineage>
        <taxon>Eukaryota</taxon>
        <taxon>Fungi</taxon>
        <taxon>Dikarya</taxon>
        <taxon>Basidiomycota</taxon>
        <taxon>Agaricomycotina</taxon>
        <taxon>Agaricomycetes</taxon>
        <taxon>Agaricomycetidae</taxon>
        <taxon>Agaricales</taxon>
        <taxon>Agaricineae</taxon>
        <taxon>Psathyrellaceae</taxon>
        <taxon>Ephemerocybe</taxon>
    </lineage>
</organism>
<evidence type="ECO:0000259" key="8">
    <source>
        <dbReference type="Pfam" id="PF10256"/>
    </source>
</evidence>
<dbReference type="AlphaFoldDB" id="A0A8H5EVI2"/>
<dbReference type="EMBL" id="JAACJK010000222">
    <property type="protein sequence ID" value="KAF5314095.1"/>
    <property type="molecule type" value="Genomic_DNA"/>
</dbReference>
<feature type="compositionally biased region" description="Polar residues" evidence="7">
    <location>
        <begin position="131"/>
        <end position="166"/>
    </location>
</feature>
<reference evidence="9 10" key="1">
    <citation type="journal article" date="2020" name="ISME J.">
        <title>Uncovering the hidden diversity of litter-decomposition mechanisms in mushroom-forming fungi.</title>
        <authorList>
            <person name="Floudas D."/>
            <person name="Bentzer J."/>
            <person name="Ahren D."/>
            <person name="Johansson T."/>
            <person name="Persson P."/>
            <person name="Tunlid A."/>
        </authorList>
    </citation>
    <scope>NUCLEOTIDE SEQUENCE [LARGE SCALE GENOMIC DNA]</scope>
    <source>
        <strain evidence="9 10">CBS 175.51</strain>
    </source>
</reference>
<dbReference type="GO" id="GO:0006612">
    <property type="term" value="P:protein targeting to membrane"/>
    <property type="evidence" value="ECO:0007669"/>
    <property type="project" value="TreeGrafter"/>
</dbReference>
<dbReference type="PANTHER" id="PTHR13254">
    <property type="entry name" value="GOLGI AUTOANTIGEN, GOLGIN SUBFAMILY A, 7"/>
    <property type="match status" value="1"/>
</dbReference>
<accession>A0A8H5EVI2</accession>
<comment type="similarity">
    <text evidence="2">Belongs to the ERF4 family.</text>
</comment>
<dbReference type="OrthoDB" id="2190159at2759"/>
<dbReference type="InterPro" id="IPR051371">
    <property type="entry name" value="Ras_palmitoyltransferase"/>
</dbReference>
<proteinExistence type="inferred from homology"/>
<keyword evidence="10" id="KW-1185">Reference proteome</keyword>
<keyword evidence="5" id="KW-0256">Endoplasmic reticulum</keyword>
<dbReference type="InterPro" id="IPR019383">
    <property type="entry name" value="Golgin_A_7/ERF4"/>
</dbReference>
<dbReference type="Proteomes" id="UP000541558">
    <property type="component" value="Unassembled WGS sequence"/>
</dbReference>
<sequence length="397" mass="43389">MTLDTTAVDLSETYTSQGLDKDASRLVLEGETSYSHTESKDFDAYIAPGDTTLTNDVPSPSFASGHTKNLSASSSTASSSSPHLSQPQEGSHPTGPTVHAKAESLDTSHATPGLVEDTTLVEEQDEPQGATKPTSSDNNNLEDTQFRIPNSSQSPARSHSRPQNLELNIKPPSPQPWDLISPDFDLTKGTGLSIPASAGGYSPAGSQNFSTMQAAARSFVLASTVSEPGILLFILGSAENLRLHGRPLIPKSSYYFGPPPPEAAYGTPPMGQIGVHHPREILRVERDYTGGEIIQFAPIYPLELETRLTPTQFLESINTINEILISAHSLRFAFWDNLVTVVTLQLSRLFLSTHFQKEMRRLRHVIEDLNVMLFNPVGLNILWPGDVAFLYLEIEYY</sequence>
<evidence type="ECO:0000256" key="7">
    <source>
        <dbReference type="SAM" id="MobiDB-lite"/>
    </source>
</evidence>
<dbReference type="PANTHER" id="PTHR13254:SF0">
    <property type="entry name" value="GOLGIN SUBFAMILY A MEMBER 7_ERF4 DOMAIN-CONTAINING PROTEIN"/>
    <property type="match status" value="1"/>
</dbReference>
<evidence type="ECO:0000313" key="10">
    <source>
        <dbReference type="Proteomes" id="UP000541558"/>
    </source>
</evidence>
<evidence type="ECO:0000256" key="2">
    <source>
        <dbReference type="ARBA" id="ARBA00007732"/>
    </source>
</evidence>
<evidence type="ECO:0000256" key="5">
    <source>
        <dbReference type="ARBA" id="ARBA00022824"/>
    </source>
</evidence>
<comment type="caution">
    <text evidence="9">The sequence shown here is derived from an EMBL/GenBank/DDBJ whole genome shotgun (WGS) entry which is preliminary data.</text>
</comment>
<dbReference type="Pfam" id="PF10256">
    <property type="entry name" value="Erf4"/>
    <property type="match status" value="1"/>
</dbReference>
<dbReference type="GO" id="GO:0031211">
    <property type="term" value="C:endoplasmic reticulum palmitoyltransferase complex"/>
    <property type="evidence" value="ECO:0007669"/>
    <property type="project" value="TreeGrafter"/>
</dbReference>
<evidence type="ECO:0000256" key="6">
    <source>
        <dbReference type="ARBA" id="ARBA00023136"/>
    </source>
</evidence>
<feature type="region of interest" description="Disordered" evidence="7">
    <location>
        <begin position="49"/>
        <end position="175"/>
    </location>
</feature>
<protein>
    <recommendedName>
        <fullName evidence="4">Ras modification protein ERF4</fullName>
    </recommendedName>
</protein>
<keyword evidence="6" id="KW-0472">Membrane</keyword>
<dbReference type="GO" id="GO:0005789">
    <property type="term" value="C:endoplasmic reticulum membrane"/>
    <property type="evidence" value="ECO:0007669"/>
    <property type="project" value="UniProtKB-SubCell"/>
</dbReference>
<comment type="subcellular location">
    <subcellularLocation>
        <location evidence="1">Endoplasmic reticulum membrane</location>
        <topology evidence="1">Peripheral membrane protein</topology>
    </subcellularLocation>
</comment>
<gene>
    <name evidence="9" type="ORF">D9611_006917</name>
</gene>
<comment type="subunit">
    <text evidence="3">Interacts with ERF2.</text>
</comment>
<evidence type="ECO:0000313" key="9">
    <source>
        <dbReference type="EMBL" id="KAF5314095.1"/>
    </source>
</evidence>
<name>A0A8H5EVI2_9AGAR</name>
<evidence type="ECO:0000256" key="3">
    <source>
        <dbReference type="ARBA" id="ARBA00011396"/>
    </source>
</evidence>